<organism evidence="1 2">
    <name type="scientific">Treponema rectale</name>
    <dbReference type="NCBI Taxonomy" id="744512"/>
    <lineage>
        <taxon>Bacteria</taxon>
        <taxon>Pseudomonadati</taxon>
        <taxon>Spirochaetota</taxon>
        <taxon>Spirochaetia</taxon>
        <taxon>Spirochaetales</taxon>
        <taxon>Treponemataceae</taxon>
        <taxon>Treponema</taxon>
    </lineage>
</organism>
<sequence length="210" mass="24732">MVAKNNRRKQETEEKIKKAYLKMLEGKETPNIRAICRMVHINKSTFYRHYEYLGDLEKDIKKEMAKRLFDDLINGTLSMTIDEEYLTRGLEWMNHLSKGERMIISSRDQVLFDEFSKCCYEYFKLYIKDPVAMVYTICTSYVVIRIFAGSDLSDQGKIKFGAGMMKIFIEGFDHYQEDFAKNNPDGFTISDFTPRSEEDLKIITDILVRQ</sequence>
<dbReference type="KEGG" id="trc:DYE49_03880"/>
<proteinExistence type="predicted"/>
<evidence type="ECO:0000313" key="1">
    <source>
        <dbReference type="EMBL" id="QOS39644.1"/>
    </source>
</evidence>
<gene>
    <name evidence="1" type="ORF">DYE49_03880</name>
</gene>
<evidence type="ECO:0000313" key="2">
    <source>
        <dbReference type="Proteomes" id="UP000593591"/>
    </source>
</evidence>
<dbReference type="InterPro" id="IPR009057">
    <property type="entry name" value="Homeodomain-like_sf"/>
</dbReference>
<name>A0A7M1XJ17_9SPIR</name>
<protein>
    <submittedName>
        <fullName evidence="1">TetR/AcrR family transcriptional regulator</fullName>
    </submittedName>
</protein>
<dbReference type="EMBL" id="CP031517">
    <property type="protein sequence ID" value="QOS39644.1"/>
    <property type="molecule type" value="Genomic_DNA"/>
</dbReference>
<dbReference type="Proteomes" id="UP000593591">
    <property type="component" value="Chromosome"/>
</dbReference>
<dbReference type="SUPFAM" id="SSF46689">
    <property type="entry name" value="Homeodomain-like"/>
    <property type="match status" value="1"/>
</dbReference>
<reference evidence="1 2" key="1">
    <citation type="submission" date="2018-08" db="EMBL/GenBank/DDBJ databases">
        <title>The first complete genome of Treponema rectale (CHPAT), a commensal spirochete of the bovine rectum.</title>
        <authorList>
            <person name="Staton G.J."/>
            <person name="Clegg S.R."/>
            <person name="Carter S.D."/>
            <person name="Radford A.D."/>
            <person name="Darby A."/>
            <person name="Hall N."/>
            <person name="Birtles R.J."/>
            <person name="Evans N.J."/>
        </authorList>
    </citation>
    <scope>NUCLEOTIDE SEQUENCE [LARGE SCALE GENOMIC DNA]</scope>
    <source>
        <strain evidence="1 2">CHPA</strain>
    </source>
</reference>
<dbReference type="AlphaFoldDB" id="A0A7M1XJ17"/>
<accession>A0A7M1XJ17</accession>
<dbReference type="Gene3D" id="1.10.357.10">
    <property type="entry name" value="Tetracycline Repressor, domain 2"/>
    <property type="match status" value="1"/>
</dbReference>